<name>A0A672LZ49_SINGR</name>
<keyword evidence="9" id="KW-0666">Pyrogen</keyword>
<dbReference type="PRINTS" id="PR01359">
    <property type="entry name" value="INTRLEUKIN1B"/>
</dbReference>
<keyword evidence="14" id="KW-1185">Reference proteome</keyword>
<evidence type="ECO:0000256" key="5">
    <source>
        <dbReference type="ARBA" id="ARBA00014702"/>
    </source>
</evidence>
<keyword evidence="11" id="KW-0458">Lysosome</keyword>
<comment type="similarity">
    <text evidence="4">Belongs to the IL-1 family.</text>
</comment>
<dbReference type="GO" id="GO:0001660">
    <property type="term" value="P:fever generation"/>
    <property type="evidence" value="ECO:0007669"/>
    <property type="project" value="UniProtKB-KW"/>
</dbReference>
<evidence type="ECO:0000256" key="12">
    <source>
        <dbReference type="ARBA" id="ARBA00023246"/>
    </source>
</evidence>
<keyword evidence="6" id="KW-0963">Cytoplasm</keyword>
<reference evidence="13" key="2">
    <citation type="submission" date="2025-09" db="UniProtKB">
        <authorList>
            <consortium name="Ensembl"/>
        </authorList>
    </citation>
    <scope>IDENTIFICATION</scope>
</reference>
<keyword evidence="8" id="KW-0964">Secreted</keyword>
<evidence type="ECO:0000256" key="9">
    <source>
        <dbReference type="ARBA" id="ARBA00022620"/>
    </source>
</evidence>
<dbReference type="Ensembl" id="ENSSGRT00000031693.1">
    <property type="protein sequence ID" value="ENSSGRP00000029484.1"/>
    <property type="gene ID" value="ENSSGRG00000016752.1"/>
</dbReference>
<dbReference type="PANTHER" id="PTHR10078">
    <property type="entry name" value="INTERLEUKIN-1 FAMILY MEMBER"/>
    <property type="match status" value="1"/>
</dbReference>
<dbReference type="InterPro" id="IPR000975">
    <property type="entry name" value="IL-1_fam"/>
</dbReference>
<proteinExistence type="inferred from homology"/>
<sequence length="269" mass="30655">MLHFVRFLNSAFKTDSAIYSDSADSDELDCPDQVMSCQCDMHEDIKVELHPHPHSMRQVVNIIIAVERLKHIREMSSGKFCEDALLNFILENVIEERLAKPLNETPTYCKTSRTLQCTVCDKYKKTLVQSNKLGSEPPHLKAVTLSAKCPFDISPYTFSVSFRRPACVPGNFQQQPLPCLYPVGWFFPRPALEGSGPLNTIKAGDPNGYDSLLFYRKETGTAYNSFESVKYPGWFITTAFDDWEKVEMYQVPTNRTTNFTLEDQQLLPS</sequence>
<evidence type="ECO:0000256" key="6">
    <source>
        <dbReference type="ARBA" id="ARBA00022490"/>
    </source>
</evidence>
<dbReference type="GO" id="GO:0005615">
    <property type="term" value="C:extracellular space"/>
    <property type="evidence" value="ECO:0007669"/>
    <property type="project" value="UniProtKB-KW"/>
</dbReference>
<dbReference type="Gene3D" id="2.80.10.50">
    <property type="match status" value="1"/>
</dbReference>
<keyword evidence="7" id="KW-0202">Cytokine</keyword>
<comment type="subcellular location">
    <subcellularLocation>
        <location evidence="2">Cytoplasm</location>
        <location evidence="2">Cytosol</location>
    </subcellularLocation>
    <subcellularLocation>
        <location evidence="1">Lysosome</location>
    </subcellularLocation>
    <subcellularLocation>
        <location evidence="3">Secreted</location>
        <location evidence="3">Extracellular exosome</location>
    </subcellularLocation>
</comment>
<dbReference type="GO" id="GO:0010628">
    <property type="term" value="P:positive regulation of gene expression"/>
    <property type="evidence" value="ECO:0007669"/>
    <property type="project" value="TreeGrafter"/>
</dbReference>
<dbReference type="GO" id="GO:0071222">
    <property type="term" value="P:cellular response to lipopolysaccharide"/>
    <property type="evidence" value="ECO:0007669"/>
    <property type="project" value="TreeGrafter"/>
</dbReference>
<dbReference type="SUPFAM" id="SSF50353">
    <property type="entry name" value="Cytokine"/>
    <property type="match status" value="1"/>
</dbReference>
<evidence type="ECO:0000256" key="7">
    <source>
        <dbReference type="ARBA" id="ARBA00022514"/>
    </source>
</evidence>
<dbReference type="PANTHER" id="PTHR10078:SF30">
    <property type="entry name" value="INTERLEUKIN-1 BETA"/>
    <property type="match status" value="1"/>
</dbReference>
<dbReference type="Proteomes" id="UP000472262">
    <property type="component" value="Unassembled WGS sequence"/>
</dbReference>
<evidence type="ECO:0000256" key="11">
    <source>
        <dbReference type="ARBA" id="ARBA00023228"/>
    </source>
</evidence>
<dbReference type="GO" id="GO:0051781">
    <property type="term" value="P:positive regulation of cell division"/>
    <property type="evidence" value="ECO:0007669"/>
    <property type="project" value="UniProtKB-KW"/>
</dbReference>
<evidence type="ECO:0000313" key="14">
    <source>
        <dbReference type="Proteomes" id="UP000472262"/>
    </source>
</evidence>
<protein>
    <recommendedName>
        <fullName evidence="5">Interleukin-1 beta</fullName>
    </recommendedName>
</protein>
<organism evidence="13 14">
    <name type="scientific">Sinocyclocheilus grahami</name>
    <name type="common">Dianchi golden-line fish</name>
    <name type="synonym">Barbus grahami</name>
    <dbReference type="NCBI Taxonomy" id="75366"/>
    <lineage>
        <taxon>Eukaryota</taxon>
        <taxon>Metazoa</taxon>
        <taxon>Chordata</taxon>
        <taxon>Craniata</taxon>
        <taxon>Vertebrata</taxon>
        <taxon>Euteleostomi</taxon>
        <taxon>Actinopterygii</taxon>
        <taxon>Neopterygii</taxon>
        <taxon>Teleostei</taxon>
        <taxon>Ostariophysi</taxon>
        <taxon>Cypriniformes</taxon>
        <taxon>Cyprinidae</taxon>
        <taxon>Cyprininae</taxon>
        <taxon>Sinocyclocheilus</taxon>
    </lineage>
</organism>
<dbReference type="GO" id="GO:0042119">
    <property type="term" value="P:neutrophil activation"/>
    <property type="evidence" value="ECO:0007669"/>
    <property type="project" value="TreeGrafter"/>
</dbReference>
<dbReference type="GO" id="GO:1901222">
    <property type="term" value="P:regulation of non-canonical NF-kappaB signal transduction"/>
    <property type="evidence" value="ECO:0007669"/>
    <property type="project" value="TreeGrafter"/>
</dbReference>
<reference evidence="13" key="1">
    <citation type="submission" date="2025-08" db="UniProtKB">
        <authorList>
            <consortium name="Ensembl"/>
        </authorList>
    </citation>
    <scope>IDENTIFICATION</scope>
</reference>
<dbReference type="GO" id="GO:0005125">
    <property type="term" value="F:cytokine activity"/>
    <property type="evidence" value="ECO:0007669"/>
    <property type="project" value="UniProtKB-KW"/>
</dbReference>
<evidence type="ECO:0000256" key="8">
    <source>
        <dbReference type="ARBA" id="ARBA00022525"/>
    </source>
</evidence>
<accession>A0A672LZ49</accession>
<evidence type="ECO:0000256" key="4">
    <source>
        <dbReference type="ARBA" id="ARBA00010448"/>
    </source>
</evidence>
<dbReference type="GO" id="GO:0019221">
    <property type="term" value="P:cytokine-mediated signaling pathway"/>
    <property type="evidence" value="ECO:0007669"/>
    <property type="project" value="TreeGrafter"/>
</dbReference>
<evidence type="ECO:0000256" key="10">
    <source>
        <dbReference type="ARBA" id="ARBA00023198"/>
    </source>
</evidence>
<dbReference type="PRINTS" id="PR01357">
    <property type="entry name" value="INTRLEUKN1AB"/>
</dbReference>
<evidence type="ECO:0000256" key="2">
    <source>
        <dbReference type="ARBA" id="ARBA00004514"/>
    </source>
</evidence>
<dbReference type="InterPro" id="IPR008996">
    <property type="entry name" value="IL1/FGF"/>
</dbReference>
<gene>
    <name evidence="13" type="primary">il1b</name>
</gene>
<evidence type="ECO:0000256" key="3">
    <source>
        <dbReference type="ARBA" id="ARBA00004550"/>
    </source>
</evidence>
<dbReference type="GO" id="GO:0005764">
    <property type="term" value="C:lysosome"/>
    <property type="evidence" value="ECO:0007669"/>
    <property type="project" value="UniProtKB-SubCell"/>
</dbReference>
<dbReference type="GO" id="GO:0006955">
    <property type="term" value="P:immune response"/>
    <property type="evidence" value="ECO:0007669"/>
    <property type="project" value="InterPro"/>
</dbReference>
<dbReference type="InParanoid" id="A0A672LZ49"/>
<evidence type="ECO:0000313" key="13">
    <source>
        <dbReference type="Ensembl" id="ENSSGRP00000029484.1"/>
    </source>
</evidence>
<dbReference type="AlphaFoldDB" id="A0A672LZ49"/>
<dbReference type="SMART" id="SM00125">
    <property type="entry name" value="IL1"/>
    <property type="match status" value="1"/>
</dbReference>
<keyword evidence="10" id="KW-0395">Inflammatory response</keyword>
<dbReference type="GO" id="GO:0005829">
    <property type="term" value="C:cytosol"/>
    <property type="evidence" value="ECO:0007669"/>
    <property type="project" value="UniProtKB-SubCell"/>
</dbReference>
<evidence type="ECO:0000256" key="1">
    <source>
        <dbReference type="ARBA" id="ARBA00004371"/>
    </source>
</evidence>
<dbReference type="GO" id="GO:0048246">
    <property type="term" value="P:macrophage chemotaxis"/>
    <property type="evidence" value="ECO:0007669"/>
    <property type="project" value="TreeGrafter"/>
</dbReference>
<keyword evidence="12" id="KW-0497">Mitogen</keyword>